<dbReference type="InterPro" id="IPR014001">
    <property type="entry name" value="Helicase_ATP-bd"/>
</dbReference>
<accession>A0ABD3M9A5</accession>
<feature type="region of interest" description="Disordered" evidence="5">
    <location>
        <begin position="506"/>
        <end position="547"/>
    </location>
</feature>
<name>A0ABD3M9A5_9STRA</name>
<proteinExistence type="predicted"/>
<keyword evidence="3" id="KW-0347">Helicase</keyword>
<evidence type="ECO:0000256" key="4">
    <source>
        <dbReference type="ARBA" id="ARBA00022840"/>
    </source>
</evidence>
<evidence type="ECO:0000256" key="1">
    <source>
        <dbReference type="ARBA" id="ARBA00022741"/>
    </source>
</evidence>
<protein>
    <submittedName>
        <fullName evidence="8">Uncharacterized protein</fullName>
    </submittedName>
</protein>
<dbReference type="Proteomes" id="UP001530293">
    <property type="component" value="Unassembled WGS sequence"/>
</dbReference>
<keyword evidence="4" id="KW-0067">ATP-binding</keyword>
<evidence type="ECO:0000256" key="2">
    <source>
        <dbReference type="ARBA" id="ARBA00022801"/>
    </source>
</evidence>
<dbReference type="Pfam" id="PF00270">
    <property type="entry name" value="DEAD"/>
    <property type="match status" value="1"/>
</dbReference>
<dbReference type="SMART" id="SM00490">
    <property type="entry name" value="HELICc"/>
    <property type="match status" value="1"/>
</dbReference>
<dbReference type="InterPro" id="IPR011545">
    <property type="entry name" value="DEAD/DEAH_box_helicase_dom"/>
</dbReference>
<dbReference type="PANTHER" id="PTHR47959:SF1">
    <property type="entry name" value="ATP-DEPENDENT RNA HELICASE DBPA"/>
    <property type="match status" value="1"/>
</dbReference>
<evidence type="ECO:0000313" key="9">
    <source>
        <dbReference type="Proteomes" id="UP001530293"/>
    </source>
</evidence>
<dbReference type="InterPro" id="IPR050079">
    <property type="entry name" value="DEAD_box_RNA_helicase"/>
</dbReference>
<keyword evidence="1" id="KW-0547">Nucleotide-binding</keyword>
<gene>
    <name evidence="8" type="ORF">ACHAWU_008310</name>
</gene>
<dbReference type="SMART" id="SM00487">
    <property type="entry name" value="DEXDc"/>
    <property type="match status" value="1"/>
</dbReference>
<dbReference type="Pfam" id="PF00271">
    <property type="entry name" value="Helicase_C"/>
    <property type="match status" value="1"/>
</dbReference>
<dbReference type="InterPro" id="IPR001650">
    <property type="entry name" value="Helicase_C-like"/>
</dbReference>
<reference evidence="8 9" key="1">
    <citation type="submission" date="2024-10" db="EMBL/GenBank/DDBJ databases">
        <title>Updated reference genomes for cyclostephanoid diatoms.</title>
        <authorList>
            <person name="Roberts W.R."/>
            <person name="Alverson A.J."/>
        </authorList>
    </citation>
    <scope>NUCLEOTIDE SEQUENCE [LARGE SCALE GENOMIC DNA]</scope>
    <source>
        <strain evidence="8 9">AJA232-27</strain>
    </source>
</reference>
<keyword evidence="2" id="KW-0378">Hydrolase</keyword>
<dbReference type="PANTHER" id="PTHR47959">
    <property type="entry name" value="ATP-DEPENDENT RNA HELICASE RHLE-RELATED"/>
    <property type="match status" value="1"/>
</dbReference>
<dbReference type="GO" id="GO:0005524">
    <property type="term" value="F:ATP binding"/>
    <property type="evidence" value="ECO:0007669"/>
    <property type="project" value="UniProtKB-KW"/>
</dbReference>
<dbReference type="SUPFAM" id="SSF52540">
    <property type="entry name" value="P-loop containing nucleoside triphosphate hydrolases"/>
    <property type="match status" value="1"/>
</dbReference>
<dbReference type="GO" id="GO:0004386">
    <property type="term" value="F:helicase activity"/>
    <property type="evidence" value="ECO:0007669"/>
    <property type="project" value="UniProtKB-KW"/>
</dbReference>
<keyword evidence="9" id="KW-1185">Reference proteome</keyword>
<feature type="region of interest" description="Disordered" evidence="5">
    <location>
        <begin position="1"/>
        <end position="25"/>
    </location>
</feature>
<evidence type="ECO:0000256" key="3">
    <source>
        <dbReference type="ARBA" id="ARBA00022806"/>
    </source>
</evidence>
<dbReference type="PROSITE" id="PS51194">
    <property type="entry name" value="HELICASE_CTER"/>
    <property type="match status" value="1"/>
</dbReference>
<evidence type="ECO:0000259" key="6">
    <source>
        <dbReference type="PROSITE" id="PS51192"/>
    </source>
</evidence>
<feature type="compositionally biased region" description="Basic residues" evidence="5">
    <location>
        <begin position="14"/>
        <end position="23"/>
    </location>
</feature>
<evidence type="ECO:0000256" key="5">
    <source>
        <dbReference type="SAM" id="MobiDB-lite"/>
    </source>
</evidence>
<feature type="domain" description="Helicase ATP-binding" evidence="6">
    <location>
        <begin position="127"/>
        <end position="385"/>
    </location>
</feature>
<dbReference type="InterPro" id="IPR027417">
    <property type="entry name" value="P-loop_NTPase"/>
</dbReference>
<sequence>MPVDLPGSNYSSRERKRRRRRLPHQIQIHTSSPLRSMLNPPALIILSFILYILPECRSFTSSRGISIRCREIKSLLPISSSISTANSIAQEEESSSASTLPNLYPNFANILSSKGYVIPTPIQQSSAQSAKDGENLLLIAATGSGKTLAYFLPVLSRACDSNNANRRTVLVVSPTRELAAQLARDASLLLPDEINNNDGDVAMLPNVLLAVRGIPPPTPTQLSHATVLIGTPNELYAVLTRISGAKNFIAGDTLSGVILDEVDVLLPPAPKTFRTTFDGKGDSDTQERRMLEQRRKLRAAQRRGVEFQGGSSIKGKKIDAMDLSDERNSQVLTPTERVLRLIASGRYVGYGTDNRHDLQLMAGSATASRGTLDRLNKALRWAALEGGVIGGDGLEGVWKGRIKICRPDDGGNDQESTLPDNIASSTSKEVGNDDAHTIRAVTVPTVVNHKFVSMSKSDVINPQAILANVASILKSSSKSSLATETSLVFICGEFSRSLVKEKEKALPKVSGKTSQSRRNTQRGRVFIEKQKAESANGKGSSGRPEPLSVRRACSMLQAMGVNAHPMHVVLGLEPNVEVDGVSSTEEDLESGNWNEVDLPPVLVTFEGSARGLHFDGVDTVFVVGRPTSAASYLHLAGRVGRAKPVVGKSDNSIGGFEVLPGTIVSFCSKGQVAELEKWTSQVGATDLEEIVCATKPDNSAN</sequence>
<dbReference type="PROSITE" id="PS51192">
    <property type="entry name" value="HELICASE_ATP_BIND_1"/>
    <property type="match status" value="1"/>
</dbReference>
<dbReference type="GO" id="GO:0016787">
    <property type="term" value="F:hydrolase activity"/>
    <property type="evidence" value="ECO:0007669"/>
    <property type="project" value="UniProtKB-KW"/>
</dbReference>
<evidence type="ECO:0000259" key="7">
    <source>
        <dbReference type="PROSITE" id="PS51194"/>
    </source>
</evidence>
<comment type="caution">
    <text evidence="8">The sequence shown here is derived from an EMBL/GenBank/DDBJ whole genome shotgun (WGS) entry which is preliminary data.</text>
</comment>
<dbReference type="AlphaFoldDB" id="A0ABD3M9A5"/>
<feature type="domain" description="Helicase C-terminal" evidence="7">
    <location>
        <begin position="501"/>
        <end position="698"/>
    </location>
</feature>
<dbReference type="Gene3D" id="3.40.50.300">
    <property type="entry name" value="P-loop containing nucleotide triphosphate hydrolases"/>
    <property type="match status" value="2"/>
</dbReference>
<organism evidence="8 9">
    <name type="scientific">Discostella pseudostelligera</name>
    <dbReference type="NCBI Taxonomy" id="259834"/>
    <lineage>
        <taxon>Eukaryota</taxon>
        <taxon>Sar</taxon>
        <taxon>Stramenopiles</taxon>
        <taxon>Ochrophyta</taxon>
        <taxon>Bacillariophyta</taxon>
        <taxon>Coscinodiscophyceae</taxon>
        <taxon>Thalassiosirophycidae</taxon>
        <taxon>Stephanodiscales</taxon>
        <taxon>Stephanodiscaceae</taxon>
        <taxon>Discostella</taxon>
    </lineage>
</organism>
<evidence type="ECO:0000313" key="8">
    <source>
        <dbReference type="EMBL" id="KAL3758556.1"/>
    </source>
</evidence>
<dbReference type="EMBL" id="JALLBG020000228">
    <property type="protein sequence ID" value="KAL3758556.1"/>
    <property type="molecule type" value="Genomic_DNA"/>
</dbReference>